<dbReference type="InterPro" id="IPR058624">
    <property type="entry name" value="MdtA-like_HH"/>
</dbReference>
<evidence type="ECO:0000259" key="7">
    <source>
        <dbReference type="Pfam" id="PF25944"/>
    </source>
</evidence>
<accession>A0A5C6AJA7</accession>
<dbReference type="GO" id="GO:0022857">
    <property type="term" value="F:transmembrane transporter activity"/>
    <property type="evidence" value="ECO:0007669"/>
    <property type="project" value="InterPro"/>
</dbReference>
<evidence type="ECO:0000256" key="1">
    <source>
        <dbReference type="ARBA" id="ARBA00004196"/>
    </source>
</evidence>
<comment type="similarity">
    <text evidence="2">Belongs to the membrane fusion protein (MFP) (TC 8.A.1) family.</text>
</comment>
<evidence type="ECO:0000256" key="4">
    <source>
        <dbReference type="SAM" id="MobiDB-lite"/>
    </source>
</evidence>
<dbReference type="GO" id="GO:0005886">
    <property type="term" value="C:plasma membrane"/>
    <property type="evidence" value="ECO:0007669"/>
    <property type="project" value="TreeGrafter"/>
</dbReference>
<dbReference type="EMBL" id="SJPR01000001">
    <property type="protein sequence ID" value="TWT99328.1"/>
    <property type="molecule type" value="Genomic_DNA"/>
</dbReference>
<dbReference type="Pfam" id="PF25944">
    <property type="entry name" value="Beta-barrel_RND"/>
    <property type="match status" value="1"/>
</dbReference>
<feature type="region of interest" description="Disordered" evidence="4">
    <location>
        <begin position="424"/>
        <end position="472"/>
    </location>
</feature>
<dbReference type="Gene3D" id="2.40.30.170">
    <property type="match status" value="1"/>
</dbReference>
<organism evidence="9 10">
    <name type="scientific">Botrimarina colliarenosi</name>
    <dbReference type="NCBI Taxonomy" id="2528001"/>
    <lineage>
        <taxon>Bacteria</taxon>
        <taxon>Pseudomonadati</taxon>
        <taxon>Planctomycetota</taxon>
        <taxon>Planctomycetia</taxon>
        <taxon>Pirellulales</taxon>
        <taxon>Lacipirellulaceae</taxon>
        <taxon>Botrimarina</taxon>
    </lineage>
</organism>
<feature type="domain" description="Multidrug resistance protein MdtA-like beta-barrel" evidence="7">
    <location>
        <begin position="273"/>
        <end position="343"/>
    </location>
</feature>
<dbReference type="PANTHER" id="PTHR30158">
    <property type="entry name" value="ACRA/E-RELATED COMPONENT OF DRUG EFFLUX TRANSPORTER"/>
    <property type="match status" value="1"/>
</dbReference>
<dbReference type="AlphaFoldDB" id="A0A5C6AJA7"/>
<dbReference type="Gene3D" id="2.40.50.100">
    <property type="match status" value="2"/>
</dbReference>
<dbReference type="InterPro" id="IPR058625">
    <property type="entry name" value="MdtA-like_BSH"/>
</dbReference>
<dbReference type="InterPro" id="IPR058627">
    <property type="entry name" value="MdtA-like_C"/>
</dbReference>
<dbReference type="InterPro" id="IPR006143">
    <property type="entry name" value="RND_pump_MFP"/>
</dbReference>
<gene>
    <name evidence="9" type="primary">bepF</name>
    <name evidence="9" type="ORF">Pla108_02650</name>
</gene>
<feature type="domain" description="Multidrug resistance protein MdtA-like C-terminal permuted SH3" evidence="8">
    <location>
        <begin position="352"/>
        <end position="411"/>
    </location>
</feature>
<dbReference type="PANTHER" id="PTHR30158:SF10">
    <property type="entry name" value="CATION EFFLUX PUMP"/>
    <property type="match status" value="1"/>
</dbReference>
<dbReference type="Pfam" id="PF25967">
    <property type="entry name" value="RND-MFP_C"/>
    <property type="match status" value="1"/>
</dbReference>
<evidence type="ECO:0000313" key="10">
    <source>
        <dbReference type="Proteomes" id="UP000317421"/>
    </source>
</evidence>
<dbReference type="GO" id="GO:0046677">
    <property type="term" value="P:response to antibiotic"/>
    <property type="evidence" value="ECO:0007669"/>
    <property type="project" value="TreeGrafter"/>
</dbReference>
<feature type="domain" description="Multidrug resistance protein MdtA-like barrel-sandwich hybrid" evidence="6">
    <location>
        <begin position="67"/>
        <end position="249"/>
    </location>
</feature>
<sequence>MQRLSLWARPLLGVWLLALVVTGCGTKASRGPSPGAGPPPKVTVAKPLVMETLDWDPYTGRLAPIEEVDVRARVSGYLESHHFNEGQDIEEGQLLFVIDPRPYEATLAQANAAREEAIARRQQSEAMVREAQARRQQVSAQLELTQAQLNRARPLLPSGAISDDEFDELVAAARQAEADAYAADAEIESASAAVVAAQAAIGTAEAAVTSAELDLSYCRITAPISGRISRRNVTQGNLISGGLGASALTTIVSKDPVYAYFDANEQALLKYIRLDQQNKRTSSRDAKTPVFMALADEQNFPHQGYIDFVDNRVDAATGSIRARAIFPNPDDVLVPGVFVRMQIPGSGDEQRVLLPDSAISTDQTSKFVYLLGEENKLVVRRVTTGAISKELRVIESGLDGSETVVIKGLQRCRAGQAVDPTVEEIQPGDDLGLPDKYEPVPPSKWLQPAANPVETPLRAARQPARYTEGASR</sequence>
<protein>
    <submittedName>
        <fullName evidence="9">Efflux pump periplasmic linker BepF</fullName>
    </submittedName>
</protein>
<dbReference type="Gene3D" id="1.10.287.470">
    <property type="entry name" value="Helix hairpin bin"/>
    <property type="match status" value="2"/>
</dbReference>
<evidence type="ECO:0000256" key="3">
    <source>
        <dbReference type="SAM" id="Coils"/>
    </source>
</evidence>
<dbReference type="SUPFAM" id="SSF111369">
    <property type="entry name" value="HlyD-like secretion proteins"/>
    <property type="match status" value="3"/>
</dbReference>
<comment type="caution">
    <text evidence="9">The sequence shown here is derived from an EMBL/GenBank/DDBJ whole genome shotgun (WGS) entry which is preliminary data.</text>
</comment>
<dbReference type="Gene3D" id="2.40.420.20">
    <property type="match status" value="1"/>
</dbReference>
<keyword evidence="3" id="KW-0175">Coiled coil</keyword>
<evidence type="ECO:0000259" key="6">
    <source>
        <dbReference type="Pfam" id="PF25917"/>
    </source>
</evidence>
<dbReference type="GO" id="GO:0030313">
    <property type="term" value="C:cell envelope"/>
    <property type="evidence" value="ECO:0007669"/>
    <property type="project" value="UniProtKB-SubCell"/>
</dbReference>
<dbReference type="Pfam" id="PF25917">
    <property type="entry name" value="BSH_RND"/>
    <property type="match status" value="1"/>
</dbReference>
<comment type="subcellular location">
    <subcellularLocation>
        <location evidence="1">Cell envelope</location>
    </subcellularLocation>
</comment>
<evidence type="ECO:0000313" key="9">
    <source>
        <dbReference type="EMBL" id="TWT99328.1"/>
    </source>
</evidence>
<reference evidence="9 10" key="1">
    <citation type="submission" date="2019-02" db="EMBL/GenBank/DDBJ databases">
        <title>Deep-cultivation of Planctomycetes and their phenomic and genomic characterization uncovers novel biology.</title>
        <authorList>
            <person name="Wiegand S."/>
            <person name="Jogler M."/>
            <person name="Boedeker C."/>
            <person name="Pinto D."/>
            <person name="Vollmers J."/>
            <person name="Rivas-Marin E."/>
            <person name="Kohn T."/>
            <person name="Peeters S.H."/>
            <person name="Heuer A."/>
            <person name="Rast P."/>
            <person name="Oberbeckmann S."/>
            <person name="Bunk B."/>
            <person name="Jeske O."/>
            <person name="Meyerdierks A."/>
            <person name="Storesund J.E."/>
            <person name="Kallscheuer N."/>
            <person name="Luecker S."/>
            <person name="Lage O.M."/>
            <person name="Pohl T."/>
            <person name="Merkel B.J."/>
            <person name="Hornburger P."/>
            <person name="Mueller R.-W."/>
            <person name="Bruemmer F."/>
            <person name="Labrenz M."/>
            <person name="Spormann A.M."/>
            <person name="Op Den Camp H."/>
            <person name="Overmann J."/>
            <person name="Amann R."/>
            <person name="Jetten M.S.M."/>
            <person name="Mascher T."/>
            <person name="Medema M.H."/>
            <person name="Devos D.P."/>
            <person name="Kaster A.-K."/>
            <person name="Ovreas L."/>
            <person name="Rohde M."/>
            <person name="Galperin M.Y."/>
            <person name="Jogler C."/>
        </authorList>
    </citation>
    <scope>NUCLEOTIDE SEQUENCE [LARGE SCALE GENOMIC DNA]</scope>
    <source>
        <strain evidence="9 10">Pla108</strain>
    </source>
</reference>
<name>A0A5C6AJA7_9BACT</name>
<evidence type="ECO:0000259" key="5">
    <source>
        <dbReference type="Pfam" id="PF25876"/>
    </source>
</evidence>
<dbReference type="Proteomes" id="UP000317421">
    <property type="component" value="Unassembled WGS sequence"/>
</dbReference>
<dbReference type="OrthoDB" id="9816569at2"/>
<proteinExistence type="inferred from homology"/>
<dbReference type="NCBIfam" id="TIGR01730">
    <property type="entry name" value="RND_mfp"/>
    <property type="match status" value="1"/>
</dbReference>
<feature type="coiled-coil region" evidence="3">
    <location>
        <begin position="107"/>
        <end position="148"/>
    </location>
</feature>
<evidence type="ECO:0000259" key="8">
    <source>
        <dbReference type="Pfam" id="PF25967"/>
    </source>
</evidence>
<keyword evidence="10" id="KW-1185">Reference proteome</keyword>
<dbReference type="InterPro" id="IPR058626">
    <property type="entry name" value="MdtA-like_b-barrel"/>
</dbReference>
<dbReference type="Pfam" id="PF25876">
    <property type="entry name" value="HH_MFP_RND"/>
    <property type="match status" value="1"/>
</dbReference>
<dbReference type="PROSITE" id="PS51257">
    <property type="entry name" value="PROKAR_LIPOPROTEIN"/>
    <property type="match status" value="1"/>
</dbReference>
<feature type="domain" description="Multidrug resistance protein MdtA-like alpha-helical hairpin" evidence="5">
    <location>
        <begin position="129"/>
        <end position="190"/>
    </location>
</feature>
<evidence type="ECO:0000256" key="2">
    <source>
        <dbReference type="ARBA" id="ARBA00009477"/>
    </source>
</evidence>